<keyword evidence="1" id="KW-0812">Transmembrane</keyword>
<sequence>MYAKTRIQRTQEAVKWAVLLATAGMMMVIAWQAVGGAW</sequence>
<protein>
    <submittedName>
        <fullName evidence="2">Uncharacterized protein</fullName>
    </submittedName>
</protein>
<dbReference type="EMBL" id="SJPF01000006">
    <property type="protein sequence ID" value="TWT30030.1"/>
    <property type="molecule type" value="Genomic_DNA"/>
</dbReference>
<name>A0A5C5UWT2_9BACT</name>
<keyword evidence="3" id="KW-1185">Reference proteome</keyword>
<keyword evidence="1" id="KW-0472">Membrane</keyword>
<reference evidence="2 3" key="1">
    <citation type="submission" date="2019-02" db="EMBL/GenBank/DDBJ databases">
        <title>Deep-cultivation of Planctomycetes and their phenomic and genomic characterization uncovers novel biology.</title>
        <authorList>
            <person name="Wiegand S."/>
            <person name="Jogler M."/>
            <person name="Boedeker C."/>
            <person name="Pinto D."/>
            <person name="Vollmers J."/>
            <person name="Rivas-Marin E."/>
            <person name="Kohn T."/>
            <person name="Peeters S.H."/>
            <person name="Heuer A."/>
            <person name="Rast P."/>
            <person name="Oberbeckmann S."/>
            <person name="Bunk B."/>
            <person name="Jeske O."/>
            <person name="Meyerdierks A."/>
            <person name="Storesund J.E."/>
            <person name="Kallscheuer N."/>
            <person name="Luecker S."/>
            <person name="Lage O.M."/>
            <person name="Pohl T."/>
            <person name="Merkel B.J."/>
            <person name="Hornburger P."/>
            <person name="Mueller R.-W."/>
            <person name="Bruemmer F."/>
            <person name="Labrenz M."/>
            <person name="Spormann A.M."/>
            <person name="Op Den Camp H."/>
            <person name="Overmann J."/>
            <person name="Amann R."/>
            <person name="Jetten M.S.M."/>
            <person name="Mascher T."/>
            <person name="Medema M.H."/>
            <person name="Devos D.P."/>
            <person name="Kaster A.-K."/>
            <person name="Ovreas L."/>
            <person name="Rohde M."/>
            <person name="Galperin M.Y."/>
            <person name="Jogler C."/>
        </authorList>
    </citation>
    <scope>NUCLEOTIDE SEQUENCE [LARGE SCALE GENOMIC DNA]</scope>
    <source>
        <strain evidence="2 3">Enr8</strain>
    </source>
</reference>
<organism evidence="2 3">
    <name type="scientific">Blastopirellula retiformator</name>
    <dbReference type="NCBI Taxonomy" id="2527970"/>
    <lineage>
        <taxon>Bacteria</taxon>
        <taxon>Pseudomonadati</taxon>
        <taxon>Planctomycetota</taxon>
        <taxon>Planctomycetia</taxon>
        <taxon>Pirellulales</taxon>
        <taxon>Pirellulaceae</taxon>
        <taxon>Blastopirellula</taxon>
    </lineage>
</organism>
<evidence type="ECO:0000313" key="2">
    <source>
        <dbReference type="EMBL" id="TWT30030.1"/>
    </source>
</evidence>
<keyword evidence="1" id="KW-1133">Transmembrane helix</keyword>
<dbReference type="AlphaFoldDB" id="A0A5C5UWT2"/>
<accession>A0A5C5UWT2</accession>
<gene>
    <name evidence="2" type="ORF">Enr8_46870</name>
</gene>
<comment type="caution">
    <text evidence="2">The sequence shown here is derived from an EMBL/GenBank/DDBJ whole genome shotgun (WGS) entry which is preliminary data.</text>
</comment>
<feature type="transmembrane region" description="Helical" evidence="1">
    <location>
        <begin position="12"/>
        <end position="34"/>
    </location>
</feature>
<evidence type="ECO:0000313" key="3">
    <source>
        <dbReference type="Proteomes" id="UP000318878"/>
    </source>
</evidence>
<proteinExistence type="predicted"/>
<evidence type="ECO:0000256" key="1">
    <source>
        <dbReference type="SAM" id="Phobius"/>
    </source>
</evidence>
<dbReference type="Proteomes" id="UP000318878">
    <property type="component" value="Unassembled WGS sequence"/>
</dbReference>